<evidence type="ECO:0000313" key="4">
    <source>
        <dbReference type="Proteomes" id="UP000184363"/>
    </source>
</evidence>
<feature type="transmembrane region" description="Helical" evidence="2">
    <location>
        <begin position="82"/>
        <end position="104"/>
    </location>
</feature>
<evidence type="ECO:0000256" key="2">
    <source>
        <dbReference type="SAM" id="Phobius"/>
    </source>
</evidence>
<evidence type="ECO:0000256" key="1">
    <source>
        <dbReference type="SAM" id="MobiDB-lite"/>
    </source>
</evidence>
<feature type="transmembrane region" description="Helical" evidence="2">
    <location>
        <begin position="134"/>
        <end position="151"/>
    </location>
</feature>
<reference evidence="3 4" key="1">
    <citation type="submission" date="2016-11" db="EMBL/GenBank/DDBJ databases">
        <authorList>
            <person name="Jaros S."/>
            <person name="Januszkiewicz K."/>
            <person name="Wedrychowicz H."/>
        </authorList>
    </citation>
    <scope>NUCLEOTIDE SEQUENCE [LARGE SCALE GENOMIC DNA]</scope>
    <source>
        <strain evidence="3 4">DSM 43832</strain>
    </source>
</reference>
<feature type="region of interest" description="Disordered" evidence="1">
    <location>
        <begin position="212"/>
        <end position="241"/>
    </location>
</feature>
<gene>
    <name evidence="3" type="ORF">SAMN05443637_1332</name>
</gene>
<accession>A0A1M7B6T3</accession>
<organism evidence="3 4">
    <name type="scientific">Pseudonocardia thermophila</name>
    <dbReference type="NCBI Taxonomy" id="1848"/>
    <lineage>
        <taxon>Bacteria</taxon>
        <taxon>Bacillati</taxon>
        <taxon>Actinomycetota</taxon>
        <taxon>Actinomycetes</taxon>
        <taxon>Pseudonocardiales</taxon>
        <taxon>Pseudonocardiaceae</taxon>
        <taxon>Pseudonocardia</taxon>
    </lineage>
</organism>
<keyword evidence="2" id="KW-0812">Transmembrane</keyword>
<keyword evidence="2" id="KW-1133">Transmembrane helix</keyword>
<sequence>MRTTGRLAIAAGAMFFLANAYLFIVLAGAGWTIDMFDDPSALLPWVHEHIRLYQGLWLLYFLSQALLLLVPWRVAEDLEDRAVGVLGTVAITIAIVGLVIIFAASPVTARAYQASADGQIVLVLHELAADLGKYLRLFSQLLLGAWMILVGRRLQQRTSTKTWLLFSALGVWTVLVSAWKLFDPYMALEDWLGFLLGLGYLALGGGLLRTRPSSPSNTDSPLVAPMTAPEVQDASSEARNT</sequence>
<protein>
    <recommendedName>
        <fullName evidence="5">DUF4386 family protein</fullName>
    </recommendedName>
</protein>
<evidence type="ECO:0008006" key="5">
    <source>
        <dbReference type="Google" id="ProtNLM"/>
    </source>
</evidence>
<keyword evidence="4" id="KW-1185">Reference proteome</keyword>
<feature type="transmembrane region" description="Helical" evidence="2">
    <location>
        <begin position="163"/>
        <end position="179"/>
    </location>
</feature>
<keyword evidence="2" id="KW-0472">Membrane</keyword>
<name>A0A1M7B6T3_PSETH</name>
<feature type="transmembrane region" description="Helical" evidence="2">
    <location>
        <begin position="7"/>
        <end position="32"/>
    </location>
</feature>
<feature type="transmembrane region" description="Helical" evidence="2">
    <location>
        <begin position="52"/>
        <end position="70"/>
    </location>
</feature>
<dbReference type="Proteomes" id="UP000184363">
    <property type="component" value="Unassembled WGS sequence"/>
</dbReference>
<feature type="transmembrane region" description="Helical" evidence="2">
    <location>
        <begin position="191"/>
        <end position="208"/>
    </location>
</feature>
<evidence type="ECO:0000313" key="3">
    <source>
        <dbReference type="EMBL" id="SHL50651.1"/>
    </source>
</evidence>
<dbReference type="AlphaFoldDB" id="A0A1M7B6T3"/>
<proteinExistence type="predicted"/>
<dbReference type="EMBL" id="FRAP01000033">
    <property type="protein sequence ID" value="SHL50651.1"/>
    <property type="molecule type" value="Genomic_DNA"/>
</dbReference>